<dbReference type="RefSeq" id="XP_064674745.1">
    <property type="nucleotide sequence ID" value="XM_064808787.1"/>
</dbReference>
<evidence type="ECO:0000313" key="1">
    <source>
        <dbReference type="EMBL" id="KAK4117175.1"/>
    </source>
</evidence>
<keyword evidence="2" id="KW-1185">Reference proteome</keyword>
<reference evidence="1" key="2">
    <citation type="submission" date="2023-05" db="EMBL/GenBank/DDBJ databases">
        <authorList>
            <consortium name="Lawrence Berkeley National Laboratory"/>
            <person name="Steindorff A."/>
            <person name="Hensen N."/>
            <person name="Bonometti L."/>
            <person name="Westerberg I."/>
            <person name="Brannstrom I.O."/>
            <person name="Guillou S."/>
            <person name="Cros-Aarteil S."/>
            <person name="Calhoun S."/>
            <person name="Haridas S."/>
            <person name="Kuo A."/>
            <person name="Mondo S."/>
            <person name="Pangilinan J."/>
            <person name="Riley R."/>
            <person name="Labutti K."/>
            <person name="Andreopoulos B."/>
            <person name="Lipzen A."/>
            <person name="Chen C."/>
            <person name="Yanf M."/>
            <person name="Daum C."/>
            <person name="Ng V."/>
            <person name="Clum A."/>
            <person name="Ohm R."/>
            <person name="Martin F."/>
            <person name="Silar P."/>
            <person name="Natvig D."/>
            <person name="Lalanne C."/>
            <person name="Gautier V."/>
            <person name="Ament-Velasquez S.L."/>
            <person name="Kruys A."/>
            <person name="Hutchinson M.I."/>
            <person name="Powell A.J."/>
            <person name="Barry K."/>
            <person name="Miller A.N."/>
            <person name="Grigoriev I.V."/>
            <person name="Debuchy R."/>
            <person name="Gladieux P."/>
            <person name="Thoren M.H."/>
            <person name="Johannesson H."/>
        </authorList>
    </citation>
    <scope>NUCLEOTIDE SEQUENCE</scope>
    <source>
        <strain evidence="1">CBS 508.74</strain>
    </source>
</reference>
<organism evidence="1 2">
    <name type="scientific">Canariomyces notabilis</name>
    <dbReference type="NCBI Taxonomy" id="2074819"/>
    <lineage>
        <taxon>Eukaryota</taxon>
        <taxon>Fungi</taxon>
        <taxon>Dikarya</taxon>
        <taxon>Ascomycota</taxon>
        <taxon>Pezizomycotina</taxon>
        <taxon>Sordariomycetes</taxon>
        <taxon>Sordariomycetidae</taxon>
        <taxon>Sordariales</taxon>
        <taxon>Chaetomiaceae</taxon>
        <taxon>Canariomyces</taxon>
    </lineage>
</organism>
<reference evidence="1" key="1">
    <citation type="journal article" date="2023" name="Mol. Phylogenet. Evol.">
        <title>Genome-scale phylogeny and comparative genomics of the fungal order Sordariales.</title>
        <authorList>
            <person name="Hensen N."/>
            <person name="Bonometti L."/>
            <person name="Westerberg I."/>
            <person name="Brannstrom I.O."/>
            <person name="Guillou S."/>
            <person name="Cros-Aarteil S."/>
            <person name="Calhoun S."/>
            <person name="Haridas S."/>
            <person name="Kuo A."/>
            <person name="Mondo S."/>
            <person name="Pangilinan J."/>
            <person name="Riley R."/>
            <person name="LaButti K."/>
            <person name="Andreopoulos B."/>
            <person name="Lipzen A."/>
            <person name="Chen C."/>
            <person name="Yan M."/>
            <person name="Daum C."/>
            <person name="Ng V."/>
            <person name="Clum A."/>
            <person name="Steindorff A."/>
            <person name="Ohm R.A."/>
            <person name="Martin F."/>
            <person name="Silar P."/>
            <person name="Natvig D.O."/>
            <person name="Lalanne C."/>
            <person name="Gautier V."/>
            <person name="Ament-Velasquez S.L."/>
            <person name="Kruys A."/>
            <person name="Hutchinson M.I."/>
            <person name="Powell A.J."/>
            <person name="Barry K."/>
            <person name="Miller A.N."/>
            <person name="Grigoriev I.V."/>
            <person name="Debuchy R."/>
            <person name="Gladieux P."/>
            <person name="Hiltunen Thoren M."/>
            <person name="Johannesson H."/>
        </authorList>
    </citation>
    <scope>NUCLEOTIDE SEQUENCE</scope>
    <source>
        <strain evidence="1">CBS 508.74</strain>
    </source>
</reference>
<evidence type="ECO:0000313" key="2">
    <source>
        <dbReference type="Proteomes" id="UP001302812"/>
    </source>
</evidence>
<dbReference type="Proteomes" id="UP001302812">
    <property type="component" value="Unassembled WGS sequence"/>
</dbReference>
<name>A0AAN6TNE5_9PEZI</name>
<accession>A0AAN6TNE5</accession>
<proteinExistence type="predicted"/>
<dbReference type="GeneID" id="89932910"/>
<dbReference type="AlphaFoldDB" id="A0AAN6TNE5"/>
<sequence length="98" mass="10516">MRAASDPSSGSSRTMPGFDAVEMFTSLYVCTCAQALGAGIVNTMPNRCLQEDMEMVNSFRGVCGNGAQTQSRLTFHVLYVCMGDRHPAPASSVLTYVI</sequence>
<gene>
    <name evidence="1" type="ORF">N656DRAFT_18345</name>
</gene>
<protein>
    <submittedName>
        <fullName evidence="1">Uncharacterized protein</fullName>
    </submittedName>
</protein>
<comment type="caution">
    <text evidence="1">The sequence shown here is derived from an EMBL/GenBank/DDBJ whole genome shotgun (WGS) entry which is preliminary data.</text>
</comment>
<dbReference type="EMBL" id="MU853332">
    <property type="protein sequence ID" value="KAK4117175.1"/>
    <property type="molecule type" value="Genomic_DNA"/>
</dbReference>